<protein>
    <submittedName>
        <fullName evidence="6">Protein SCO1/2</fullName>
    </submittedName>
</protein>
<name>A0A1H8GBU8_9ACTN</name>
<evidence type="ECO:0000313" key="7">
    <source>
        <dbReference type="Proteomes" id="UP000181951"/>
    </source>
</evidence>
<gene>
    <name evidence="6" type="ORF">SAMN05216267_100515</name>
</gene>
<feature type="domain" description="Thioredoxin" evidence="5">
    <location>
        <begin position="70"/>
        <end position="223"/>
    </location>
</feature>
<proteinExistence type="inferred from homology"/>
<dbReference type="PROSITE" id="PS51352">
    <property type="entry name" value="THIOREDOXIN_2"/>
    <property type="match status" value="1"/>
</dbReference>
<dbReference type="InterPro" id="IPR013766">
    <property type="entry name" value="Thioredoxin_domain"/>
</dbReference>
<dbReference type="CDD" id="cd02968">
    <property type="entry name" value="SCO"/>
    <property type="match status" value="1"/>
</dbReference>
<accession>A0A1H8GBU8</accession>
<feature type="binding site" evidence="3">
    <location>
        <position position="199"/>
    </location>
    <ligand>
        <name>Cu cation</name>
        <dbReference type="ChEBI" id="CHEBI:23378"/>
    </ligand>
</feature>
<dbReference type="InterPro" id="IPR036249">
    <property type="entry name" value="Thioredoxin-like_sf"/>
</dbReference>
<organism evidence="6 7">
    <name type="scientific">Actinacidiphila rubida</name>
    <dbReference type="NCBI Taxonomy" id="310780"/>
    <lineage>
        <taxon>Bacteria</taxon>
        <taxon>Bacillati</taxon>
        <taxon>Actinomycetota</taxon>
        <taxon>Actinomycetes</taxon>
        <taxon>Kitasatosporales</taxon>
        <taxon>Streptomycetaceae</taxon>
        <taxon>Actinacidiphila</taxon>
    </lineage>
</organism>
<sequence length="239" mass="24778">MRTPSLPGASPRGTSRRTAVRVAAAALTAACALPLAGCGSSGSGSSASGADSGNVADISSGGAAKAGTLLDTPFAKPDLTLTDNHGKPFDLVKQTTGHPTLLFFGYTHCPDVCPTTMSDLALAKSRLPKADQDKLRVVFVSSDPERDTPARLDEWLGAMDKSFIGLTGKFSVIQAAARSVGVGIDAPVKEKDGSVTVTHGAEVLAFWPKDDKGHVLYMSGTTAEQYAHDLPKLIRSEAP</sequence>
<comment type="similarity">
    <text evidence="1">Belongs to the SCO1/2 family.</text>
</comment>
<reference evidence="6 7" key="1">
    <citation type="submission" date="2016-10" db="EMBL/GenBank/DDBJ databases">
        <authorList>
            <person name="de Groot N.N."/>
        </authorList>
    </citation>
    <scope>NUCLEOTIDE SEQUENCE [LARGE SCALE GENOMIC DNA]</scope>
    <source>
        <strain evidence="6 7">CGMCC 4.2026</strain>
    </source>
</reference>
<evidence type="ECO:0000256" key="3">
    <source>
        <dbReference type="PIRSR" id="PIRSR603782-1"/>
    </source>
</evidence>
<keyword evidence="7" id="KW-1185">Reference proteome</keyword>
<dbReference type="PANTHER" id="PTHR12151">
    <property type="entry name" value="ELECTRON TRANSPORT PROTIN SCO1/SENC FAMILY MEMBER"/>
    <property type="match status" value="1"/>
</dbReference>
<evidence type="ECO:0000256" key="1">
    <source>
        <dbReference type="ARBA" id="ARBA00010996"/>
    </source>
</evidence>
<dbReference type="SUPFAM" id="SSF52833">
    <property type="entry name" value="Thioredoxin-like"/>
    <property type="match status" value="1"/>
</dbReference>
<dbReference type="STRING" id="310780.SAMN05216267_100515"/>
<dbReference type="GO" id="GO:0046872">
    <property type="term" value="F:metal ion binding"/>
    <property type="evidence" value="ECO:0007669"/>
    <property type="project" value="UniProtKB-KW"/>
</dbReference>
<keyword evidence="3" id="KW-0479">Metal-binding</keyword>
<dbReference type="EMBL" id="FODD01000005">
    <property type="protein sequence ID" value="SEN41526.1"/>
    <property type="molecule type" value="Genomic_DNA"/>
</dbReference>
<feature type="disulfide bond" description="Redox-active" evidence="4">
    <location>
        <begin position="109"/>
        <end position="113"/>
    </location>
</feature>
<dbReference type="AlphaFoldDB" id="A0A1H8GBU8"/>
<dbReference type="OrthoDB" id="9790194at2"/>
<feature type="binding site" evidence="3">
    <location>
        <position position="113"/>
    </location>
    <ligand>
        <name>Cu cation</name>
        <dbReference type="ChEBI" id="CHEBI:23378"/>
    </ligand>
</feature>
<dbReference type="Proteomes" id="UP000181951">
    <property type="component" value="Unassembled WGS sequence"/>
</dbReference>
<evidence type="ECO:0000313" key="6">
    <source>
        <dbReference type="EMBL" id="SEN41526.1"/>
    </source>
</evidence>
<keyword evidence="4" id="KW-1015">Disulfide bond</keyword>
<dbReference type="InterPro" id="IPR003782">
    <property type="entry name" value="SCO1/SenC"/>
</dbReference>
<dbReference type="PANTHER" id="PTHR12151:SF25">
    <property type="entry name" value="LINALOOL DEHYDRATASE_ISOMERASE DOMAIN-CONTAINING PROTEIN"/>
    <property type="match status" value="1"/>
</dbReference>
<evidence type="ECO:0000256" key="2">
    <source>
        <dbReference type="ARBA" id="ARBA00023008"/>
    </source>
</evidence>
<dbReference type="Gene3D" id="3.40.30.10">
    <property type="entry name" value="Glutaredoxin"/>
    <property type="match status" value="1"/>
</dbReference>
<dbReference type="Pfam" id="PF02630">
    <property type="entry name" value="SCO1-SenC"/>
    <property type="match status" value="1"/>
</dbReference>
<feature type="binding site" evidence="3">
    <location>
        <position position="109"/>
    </location>
    <ligand>
        <name>Cu cation</name>
        <dbReference type="ChEBI" id="CHEBI:23378"/>
    </ligand>
</feature>
<dbReference type="RefSeq" id="WP_079139102.1">
    <property type="nucleotide sequence ID" value="NZ_FODD01000005.1"/>
</dbReference>
<evidence type="ECO:0000259" key="5">
    <source>
        <dbReference type="PROSITE" id="PS51352"/>
    </source>
</evidence>
<evidence type="ECO:0000256" key="4">
    <source>
        <dbReference type="PIRSR" id="PIRSR603782-2"/>
    </source>
</evidence>
<keyword evidence="2 3" id="KW-0186">Copper</keyword>